<feature type="domain" description="BTB" evidence="13">
    <location>
        <begin position="25"/>
        <end position="91"/>
    </location>
</feature>
<evidence type="ECO:0000256" key="8">
    <source>
        <dbReference type="ARBA" id="ARBA00023125"/>
    </source>
</evidence>
<feature type="region of interest" description="Disordered" evidence="12">
    <location>
        <begin position="247"/>
        <end position="281"/>
    </location>
</feature>
<accession>A0A6P8H6W7</accession>
<dbReference type="Pfam" id="PF00651">
    <property type="entry name" value="BTB"/>
    <property type="match status" value="1"/>
</dbReference>
<dbReference type="RefSeq" id="XP_031443417.1">
    <property type="nucleotide sequence ID" value="XM_031587557.2"/>
</dbReference>
<reference evidence="16" key="1">
    <citation type="submission" date="2025-08" db="UniProtKB">
        <authorList>
            <consortium name="RefSeq"/>
        </authorList>
    </citation>
    <scope>IDENTIFICATION</scope>
</reference>
<evidence type="ECO:0000256" key="3">
    <source>
        <dbReference type="ARBA" id="ARBA00022723"/>
    </source>
</evidence>
<dbReference type="Pfam" id="PF12874">
    <property type="entry name" value="zf-met"/>
    <property type="match status" value="1"/>
</dbReference>
<sequence length="535" mass="59486">MESLSSHSSYLLQQLQEQRIQGMLCDCMLVVKGVRFKAHKNVLAAFSSYFRSLFQNTTGQRNDVFHLVIQDVGGMGQVLDYMYTSHLELNQDNVQALLDIALYLQMPNILSMCNSFPKSCASTVDASTLSMPGVLGHEQGCMLGGNLPPEIDILPTETQRSLNCSTEDGKSKEDSHIQRNIPIDVVTNVPAAPIKQPLPGYKLRSFYSKQYFKESAIETCYSPSMPNQNHALVEVTNDTFDPTPACQGSAIPVGQDTSMPAPRGSSSVAPDPMYPPACKSPVSRPVRPKKALYLKKYNYLCSERTVVKMHISKSPFTDHCVNEGPQEEPEQSQLADSLDERVGPENVEDSELGPSQPVSMSPTLNAVETCSELNRGPPAGETGNKKDYCCEICRKTFKHPSNLELHKRSHTGEKPFQCNICGKHFSQSGNLQTHLRRHSGEKPYICELCGKSFAASGDVQRHIVIHTGQRPHLCDVCGRGFSNFSNLKEHKKTHSTDKEFICDQCGKSFNMHRKLQKHKIRHIGDRPHSCQTCGK</sequence>
<feature type="domain" description="C2H2-type" evidence="14">
    <location>
        <begin position="388"/>
        <end position="415"/>
    </location>
</feature>
<dbReference type="FunFam" id="3.30.160.60:FF:000166">
    <property type="entry name" value="Zinc finger and BTB domain-containing 49"/>
    <property type="match status" value="1"/>
</dbReference>
<proteinExistence type="inferred from homology"/>
<name>A0A6P8H6W7_CLUHA</name>
<evidence type="ECO:0000256" key="2">
    <source>
        <dbReference type="ARBA" id="ARBA00006991"/>
    </source>
</evidence>
<dbReference type="FunFam" id="3.30.160.60:FF:000835">
    <property type="entry name" value="Zinc finger and BTB domain-containing protein 49"/>
    <property type="match status" value="1"/>
</dbReference>
<feature type="domain" description="C2H2-type" evidence="14">
    <location>
        <begin position="416"/>
        <end position="443"/>
    </location>
</feature>
<evidence type="ECO:0000256" key="11">
    <source>
        <dbReference type="PROSITE-ProRule" id="PRU00042"/>
    </source>
</evidence>
<dbReference type="SMART" id="SM00355">
    <property type="entry name" value="ZnF_C2H2"/>
    <property type="match status" value="5"/>
</dbReference>
<dbReference type="SUPFAM" id="SSF54695">
    <property type="entry name" value="POZ domain"/>
    <property type="match status" value="1"/>
</dbReference>
<dbReference type="SUPFAM" id="SSF57667">
    <property type="entry name" value="beta-beta-alpha zinc fingers"/>
    <property type="match status" value="3"/>
</dbReference>
<dbReference type="AlphaFoldDB" id="A0A6P8H6W7"/>
<dbReference type="InterPro" id="IPR000210">
    <property type="entry name" value="BTB/POZ_dom"/>
</dbReference>
<evidence type="ECO:0000259" key="14">
    <source>
        <dbReference type="PROSITE" id="PS50157"/>
    </source>
</evidence>
<dbReference type="SMART" id="SM00225">
    <property type="entry name" value="BTB"/>
    <property type="match status" value="1"/>
</dbReference>
<organism evidence="15 16">
    <name type="scientific">Clupea harengus</name>
    <name type="common">Atlantic herring</name>
    <dbReference type="NCBI Taxonomy" id="7950"/>
    <lineage>
        <taxon>Eukaryota</taxon>
        <taxon>Metazoa</taxon>
        <taxon>Chordata</taxon>
        <taxon>Craniata</taxon>
        <taxon>Vertebrata</taxon>
        <taxon>Euteleostomi</taxon>
        <taxon>Actinopterygii</taxon>
        <taxon>Neopterygii</taxon>
        <taxon>Teleostei</taxon>
        <taxon>Clupei</taxon>
        <taxon>Clupeiformes</taxon>
        <taxon>Clupeoidei</taxon>
        <taxon>Clupeidae</taxon>
        <taxon>Clupea</taxon>
    </lineage>
</organism>
<dbReference type="InterPro" id="IPR013087">
    <property type="entry name" value="Znf_C2H2_type"/>
</dbReference>
<keyword evidence="3" id="KW-0479">Metal-binding</keyword>
<feature type="domain" description="C2H2-type" evidence="14">
    <location>
        <begin position="500"/>
        <end position="527"/>
    </location>
</feature>
<protein>
    <submittedName>
        <fullName evidence="16">Zinc finger and BTB domain-containing protein 49</fullName>
    </submittedName>
</protein>
<dbReference type="Pfam" id="PF00096">
    <property type="entry name" value="zf-C2H2"/>
    <property type="match status" value="3"/>
</dbReference>
<keyword evidence="6" id="KW-0862">Zinc</keyword>
<dbReference type="Gene3D" id="3.30.160.60">
    <property type="entry name" value="Classic Zinc Finger"/>
    <property type="match status" value="5"/>
</dbReference>
<keyword evidence="15" id="KW-1185">Reference proteome</keyword>
<dbReference type="GO" id="GO:0008270">
    <property type="term" value="F:zinc ion binding"/>
    <property type="evidence" value="ECO:0007669"/>
    <property type="project" value="UniProtKB-KW"/>
</dbReference>
<feature type="domain" description="C2H2-type" evidence="14">
    <location>
        <begin position="472"/>
        <end position="499"/>
    </location>
</feature>
<evidence type="ECO:0000256" key="7">
    <source>
        <dbReference type="ARBA" id="ARBA00023015"/>
    </source>
</evidence>
<keyword evidence="9" id="KW-0804">Transcription</keyword>
<evidence type="ECO:0000256" key="10">
    <source>
        <dbReference type="ARBA" id="ARBA00023242"/>
    </source>
</evidence>
<dbReference type="KEGG" id="char:105908063"/>
<dbReference type="FunFam" id="3.30.160.60:FF:001158">
    <property type="entry name" value="zinc finger protein 22"/>
    <property type="match status" value="1"/>
</dbReference>
<dbReference type="PROSITE" id="PS00028">
    <property type="entry name" value="ZINC_FINGER_C2H2_1"/>
    <property type="match status" value="5"/>
</dbReference>
<dbReference type="PANTHER" id="PTHR24394:SF50">
    <property type="entry name" value="ZINC FINGER AND BTB DOMAIN CONTAINING 49"/>
    <property type="match status" value="1"/>
</dbReference>
<dbReference type="GeneID" id="105908063"/>
<evidence type="ECO:0000256" key="1">
    <source>
        <dbReference type="ARBA" id="ARBA00004123"/>
    </source>
</evidence>
<feature type="region of interest" description="Disordered" evidence="12">
    <location>
        <begin position="318"/>
        <end position="361"/>
    </location>
</feature>
<dbReference type="PROSITE" id="PS50157">
    <property type="entry name" value="ZINC_FINGER_C2H2_2"/>
    <property type="match status" value="5"/>
</dbReference>
<comment type="similarity">
    <text evidence="2">Belongs to the krueppel C2H2-type zinc-finger protein family.</text>
</comment>
<keyword evidence="10" id="KW-0539">Nucleus</keyword>
<comment type="subcellular location">
    <subcellularLocation>
        <location evidence="1">Nucleus</location>
    </subcellularLocation>
</comment>
<dbReference type="GO" id="GO:0005634">
    <property type="term" value="C:nucleus"/>
    <property type="evidence" value="ECO:0007669"/>
    <property type="project" value="UniProtKB-SubCell"/>
</dbReference>
<evidence type="ECO:0000313" key="16">
    <source>
        <dbReference type="RefSeq" id="XP_031443417.1"/>
    </source>
</evidence>
<dbReference type="PROSITE" id="PS50097">
    <property type="entry name" value="BTB"/>
    <property type="match status" value="1"/>
</dbReference>
<dbReference type="PANTHER" id="PTHR24394">
    <property type="entry name" value="ZINC FINGER PROTEIN"/>
    <property type="match status" value="1"/>
</dbReference>
<dbReference type="GO" id="GO:0000981">
    <property type="term" value="F:DNA-binding transcription factor activity, RNA polymerase II-specific"/>
    <property type="evidence" value="ECO:0007669"/>
    <property type="project" value="TreeGrafter"/>
</dbReference>
<dbReference type="CTD" id="166793"/>
<gene>
    <name evidence="16" type="primary">zbtb49</name>
</gene>
<feature type="domain" description="C2H2-type" evidence="14">
    <location>
        <begin position="444"/>
        <end position="471"/>
    </location>
</feature>
<dbReference type="GO" id="GO:0003677">
    <property type="term" value="F:DNA binding"/>
    <property type="evidence" value="ECO:0007669"/>
    <property type="project" value="UniProtKB-KW"/>
</dbReference>
<evidence type="ECO:0000256" key="6">
    <source>
        <dbReference type="ARBA" id="ARBA00022833"/>
    </source>
</evidence>
<dbReference type="OrthoDB" id="407106at2759"/>
<evidence type="ECO:0000256" key="4">
    <source>
        <dbReference type="ARBA" id="ARBA00022737"/>
    </source>
</evidence>
<dbReference type="Gene3D" id="3.30.710.10">
    <property type="entry name" value="Potassium Channel Kv1.1, Chain A"/>
    <property type="match status" value="1"/>
</dbReference>
<evidence type="ECO:0000259" key="13">
    <source>
        <dbReference type="PROSITE" id="PS50097"/>
    </source>
</evidence>
<dbReference type="Pfam" id="PF13912">
    <property type="entry name" value="zf-C2H2_6"/>
    <property type="match status" value="1"/>
</dbReference>
<keyword evidence="5 11" id="KW-0863">Zinc-finger</keyword>
<dbReference type="Proteomes" id="UP000515152">
    <property type="component" value="Chromosome 20"/>
</dbReference>
<dbReference type="InterPro" id="IPR036236">
    <property type="entry name" value="Znf_C2H2_sf"/>
</dbReference>
<evidence type="ECO:0000256" key="5">
    <source>
        <dbReference type="ARBA" id="ARBA00022771"/>
    </source>
</evidence>
<evidence type="ECO:0000256" key="9">
    <source>
        <dbReference type="ARBA" id="ARBA00023163"/>
    </source>
</evidence>
<keyword evidence="7" id="KW-0805">Transcription regulation</keyword>
<keyword evidence="8" id="KW-0238">DNA-binding</keyword>
<dbReference type="InterPro" id="IPR011333">
    <property type="entry name" value="SKP1/BTB/POZ_sf"/>
</dbReference>
<evidence type="ECO:0000256" key="12">
    <source>
        <dbReference type="SAM" id="MobiDB-lite"/>
    </source>
</evidence>
<keyword evidence="4" id="KW-0677">Repeat</keyword>
<evidence type="ECO:0000313" key="15">
    <source>
        <dbReference type="Proteomes" id="UP000515152"/>
    </source>
</evidence>